<comment type="cofactor">
    <cofactor evidence="1">
        <name>FMN</name>
        <dbReference type="ChEBI" id="CHEBI:58210"/>
    </cofactor>
</comment>
<dbReference type="Gene3D" id="3.10.120.10">
    <property type="entry name" value="Cytochrome b5-like heme/steroid binding domain"/>
    <property type="match status" value="1"/>
</dbReference>
<keyword evidence="10" id="KW-0809">Transit peptide</keyword>
<name>A0A1J9P2N3_9EURO</name>
<evidence type="ECO:0000256" key="22">
    <source>
        <dbReference type="SAM" id="MobiDB-lite"/>
    </source>
</evidence>
<dbReference type="SMART" id="SM01117">
    <property type="entry name" value="Cyt-b5"/>
    <property type="match status" value="1"/>
</dbReference>
<dbReference type="PANTHER" id="PTHR10578">
    <property type="entry name" value="S -2-HYDROXY-ACID OXIDASE-RELATED"/>
    <property type="match status" value="1"/>
</dbReference>
<keyword evidence="7" id="KW-0285">Flavoprotein</keyword>
<dbReference type="PANTHER" id="PTHR10578:SF104">
    <property type="entry name" value="CYTOCHROME B2, MITOCHONDRIAL-RELATED"/>
    <property type="match status" value="1"/>
</dbReference>
<feature type="domain" description="Cytochrome b5 heme-binding" evidence="23">
    <location>
        <begin position="8"/>
        <end position="85"/>
    </location>
</feature>
<keyword evidence="11" id="KW-0560">Oxidoreductase</keyword>
<sequence>MSKSNTQRTTISSLEVSAHKAANDCWIVVDSQVWDVTDFLPEHPGGSNIILKYAGRDATKAYSDIHPPSLIKNSLPNDKLKGVLDRTTIDDEWLKEPPEQSVKHMPDNEKPPLTTLINAHDFEVVASKTATAKTWAFYSSASNDLITRDANKSFFDRTWLRPRILRNVKEANAKTKILGCDVNLPLFVSPAAMAKLIHPDGELAIARACETRGIMQGISNSASYSMKDITAAGPQANYFFQLYVNKDRAKSAAHLQECSNNPRIRAVFITVDAAWPGKREADERVRADESLSVPMSAQRAQNDSRGGGLGRVMAGFIDPALTWEDLVWARKHTHLPLVLKGVMSADDAILAMKAGVDGILLGNHGGRNLDTSPPALVTLLELHKRCPEIFDKMEIYVDGGIRRGTDILKAVCLGATAVGMGRSVLFSANYGQEGVEHLFDIMKDELEGAMRLVGITSLDEAHPGLVNTADIDHLVPDSASHPYARSVARGRGRTSPPSKLWNGGAYRAKL</sequence>
<dbReference type="Gene3D" id="3.20.20.70">
    <property type="entry name" value="Aldolase class I"/>
    <property type="match status" value="1"/>
</dbReference>
<evidence type="ECO:0000256" key="9">
    <source>
        <dbReference type="ARBA" id="ARBA00022723"/>
    </source>
</evidence>
<evidence type="ECO:0000313" key="26">
    <source>
        <dbReference type="Proteomes" id="UP000182235"/>
    </source>
</evidence>
<dbReference type="VEuPathDB" id="FungiDB:AJ78_08119"/>
<dbReference type="AlphaFoldDB" id="A0A1J9P2N3"/>
<keyword evidence="13" id="KW-0496">Mitochondrion</keyword>
<evidence type="ECO:0000256" key="8">
    <source>
        <dbReference type="ARBA" id="ARBA00022643"/>
    </source>
</evidence>
<keyword evidence="12" id="KW-0408">Iron</keyword>
<comment type="similarity">
    <text evidence="15">In the C-terminal section; belongs to the FMN-dependent alpha-hydroxy acid dehydrogenase family.</text>
</comment>
<evidence type="ECO:0000256" key="10">
    <source>
        <dbReference type="ARBA" id="ARBA00022946"/>
    </source>
</evidence>
<dbReference type="InterPro" id="IPR036400">
    <property type="entry name" value="Cyt_B5-like_heme/steroid_sf"/>
</dbReference>
<feature type="domain" description="FMN hydroxy acid dehydrogenase" evidence="24">
    <location>
        <begin position="111"/>
        <end position="471"/>
    </location>
</feature>
<keyword evidence="26" id="KW-1185">Reference proteome</keyword>
<evidence type="ECO:0000256" key="17">
    <source>
        <dbReference type="ARBA" id="ARBA00066458"/>
    </source>
</evidence>
<evidence type="ECO:0000256" key="18">
    <source>
        <dbReference type="ARBA" id="ARBA00068515"/>
    </source>
</evidence>
<evidence type="ECO:0000313" key="25">
    <source>
        <dbReference type="EMBL" id="OJD11025.1"/>
    </source>
</evidence>
<dbReference type="PROSITE" id="PS50255">
    <property type="entry name" value="CYTOCHROME_B5_2"/>
    <property type="match status" value="1"/>
</dbReference>
<organism evidence="25 26">
    <name type="scientific">Emergomyces pasteurianus Ep9510</name>
    <dbReference type="NCBI Taxonomy" id="1447872"/>
    <lineage>
        <taxon>Eukaryota</taxon>
        <taxon>Fungi</taxon>
        <taxon>Dikarya</taxon>
        <taxon>Ascomycota</taxon>
        <taxon>Pezizomycotina</taxon>
        <taxon>Eurotiomycetes</taxon>
        <taxon>Eurotiomycetidae</taxon>
        <taxon>Onygenales</taxon>
        <taxon>Ajellomycetaceae</taxon>
        <taxon>Emergomyces</taxon>
    </lineage>
</organism>
<evidence type="ECO:0000256" key="5">
    <source>
        <dbReference type="ARBA" id="ARBA00022448"/>
    </source>
</evidence>
<dbReference type="FunFam" id="3.10.120.10:FF:000009">
    <property type="entry name" value="Cytochrome b2, mitochondrial, putative"/>
    <property type="match status" value="1"/>
</dbReference>
<gene>
    <name evidence="25" type="ORF">AJ78_08119</name>
</gene>
<evidence type="ECO:0000256" key="19">
    <source>
        <dbReference type="ARBA" id="ARBA00075949"/>
    </source>
</evidence>
<dbReference type="STRING" id="1447872.A0A1J9P2N3"/>
<dbReference type="InterPro" id="IPR000262">
    <property type="entry name" value="FMN-dep_DH"/>
</dbReference>
<evidence type="ECO:0000259" key="23">
    <source>
        <dbReference type="PROSITE" id="PS50255"/>
    </source>
</evidence>
<comment type="catalytic activity">
    <reaction evidence="14">
        <text>(S)-lactate + 2 Fe(III)-[cytochrome c] = 2 Fe(II)-[cytochrome c] + pyruvate + 2 H(+)</text>
        <dbReference type="Rhea" id="RHEA:19909"/>
        <dbReference type="Rhea" id="RHEA-COMP:10350"/>
        <dbReference type="Rhea" id="RHEA-COMP:14399"/>
        <dbReference type="ChEBI" id="CHEBI:15361"/>
        <dbReference type="ChEBI" id="CHEBI:15378"/>
        <dbReference type="ChEBI" id="CHEBI:16651"/>
        <dbReference type="ChEBI" id="CHEBI:29033"/>
        <dbReference type="ChEBI" id="CHEBI:29034"/>
        <dbReference type="EC" id="1.1.2.3"/>
    </reaction>
    <physiologicalReaction direction="left-to-right" evidence="14">
        <dbReference type="Rhea" id="RHEA:19910"/>
    </physiologicalReaction>
</comment>
<dbReference type="EMBL" id="LGRN01000630">
    <property type="protein sequence ID" value="OJD11025.1"/>
    <property type="molecule type" value="Genomic_DNA"/>
</dbReference>
<dbReference type="InterPro" id="IPR037458">
    <property type="entry name" value="L-MDH/L-LDH_FMN-bd"/>
</dbReference>
<dbReference type="Pfam" id="PF00173">
    <property type="entry name" value="Cyt-b5"/>
    <property type="match status" value="1"/>
</dbReference>
<dbReference type="Proteomes" id="UP000182235">
    <property type="component" value="Unassembled WGS sequence"/>
</dbReference>
<dbReference type="InterPro" id="IPR037396">
    <property type="entry name" value="FMN_HAD"/>
</dbReference>
<dbReference type="InterPro" id="IPR001199">
    <property type="entry name" value="Cyt_B5-like_heme/steroid-bd"/>
</dbReference>
<comment type="similarity">
    <text evidence="16">In the N-terminal section; belongs to the cytochrome b5 family.</text>
</comment>
<feature type="compositionally biased region" description="Polar residues" evidence="22">
    <location>
        <begin position="293"/>
        <end position="304"/>
    </location>
</feature>
<keyword evidence="8" id="KW-0288">FMN</keyword>
<evidence type="ECO:0000256" key="1">
    <source>
        <dbReference type="ARBA" id="ARBA00001917"/>
    </source>
</evidence>
<comment type="subunit">
    <text evidence="4">Homotetramer.</text>
</comment>
<evidence type="ECO:0000256" key="14">
    <source>
        <dbReference type="ARBA" id="ARBA00052399"/>
    </source>
</evidence>
<dbReference type="GO" id="GO:0046872">
    <property type="term" value="F:metal ion binding"/>
    <property type="evidence" value="ECO:0007669"/>
    <property type="project" value="UniProtKB-KW"/>
</dbReference>
<dbReference type="Pfam" id="PF01070">
    <property type="entry name" value="FMN_dh"/>
    <property type="match status" value="1"/>
</dbReference>
<keyword evidence="9" id="KW-0479">Metal-binding</keyword>
<dbReference type="SUPFAM" id="SSF51395">
    <property type="entry name" value="FMN-linked oxidoreductases"/>
    <property type="match status" value="1"/>
</dbReference>
<evidence type="ECO:0000256" key="6">
    <source>
        <dbReference type="ARBA" id="ARBA00022617"/>
    </source>
</evidence>
<evidence type="ECO:0000256" key="12">
    <source>
        <dbReference type="ARBA" id="ARBA00023004"/>
    </source>
</evidence>
<evidence type="ECO:0000256" key="13">
    <source>
        <dbReference type="ARBA" id="ARBA00023128"/>
    </source>
</evidence>
<evidence type="ECO:0000259" key="24">
    <source>
        <dbReference type="PROSITE" id="PS51349"/>
    </source>
</evidence>
<dbReference type="SUPFAM" id="SSF55856">
    <property type="entry name" value="Cytochrome b5-like heme/steroid binding domain"/>
    <property type="match status" value="1"/>
</dbReference>
<comment type="cofactor">
    <cofactor evidence="2">
        <name>heme b</name>
        <dbReference type="ChEBI" id="CHEBI:60344"/>
    </cofactor>
</comment>
<evidence type="ECO:0000256" key="16">
    <source>
        <dbReference type="ARBA" id="ARBA00061589"/>
    </source>
</evidence>
<evidence type="ECO:0000256" key="21">
    <source>
        <dbReference type="ARBA" id="ARBA00078938"/>
    </source>
</evidence>
<comment type="subcellular location">
    <subcellularLocation>
        <location evidence="3">Mitochondrion intermembrane space</location>
    </subcellularLocation>
</comment>
<accession>A0A1J9P2N3</accession>
<evidence type="ECO:0000256" key="4">
    <source>
        <dbReference type="ARBA" id="ARBA00011881"/>
    </source>
</evidence>
<dbReference type="GO" id="GO:0004460">
    <property type="term" value="F:L-lactate dehydrogenase (cytochrome) activity"/>
    <property type="evidence" value="ECO:0007669"/>
    <property type="project" value="UniProtKB-EC"/>
</dbReference>
<feature type="region of interest" description="Disordered" evidence="22">
    <location>
        <begin position="284"/>
        <end position="305"/>
    </location>
</feature>
<keyword evidence="5" id="KW-0813">Transport</keyword>
<dbReference type="GO" id="GO:0005758">
    <property type="term" value="C:mitochondrial intermembrane space"/>
    <property type="evidence" value="ECO:0007669"/>
    <property type="project" value="UniProtKB-SubCell"/>
</dbReference>
<reference evidence="25 26" key="1">
    <citation type="submission" date="2015-07" db="EMBL/GenBank/DDBJ databases">
        <title>Emmonsia species relationships and genome sequence.</title>
        <authorList>
            <consortium name="The Broad Institute Genomics Platform"/>
            <person name="Cuomo C.A."/>
            <person name="Munoz J.F."/>
            <person name="Imamovic A."/>
            <person name="Priest M.E."/>
            <person name="Young S."/>
            <person name="Clay O.K."/>
            <person name="McEwen J.G."/>
        </authorList>
    </citation>
    <scope>NUCLEOTIDE SEQUENCE [LARGE SCALE GENOMIC DNA]</scope>
    <source>
        <strain evidence="25 26">UAMH 9510</strain>
    </source>
</reference>
<dbReference type="InterPro" id="IPR013785">
    <property type="entry name" value="Aldolase_TIM"/>
</dbReference>
<evidence type="ECO:0000256" key="3">
    <source>
        <dbReference type="ARBA" id="ARBA00004569"/>
    </source>
</evidence>
<dbReference type="OrthoDB" id="1925334at2759"/>
<keyword evidence="6" id="KW-0349">Heme</keyword>
<dbReference type="PROSITE" id="PS51349">
    <property type="entry name" value="FMN_HYDROXY_ACID_DH_2"/>
    <property type="match status" value="1"/>
</dbReference>
<evidence type="ECO:0000256" key="7">
    <source>
        <dbReference type="ARBA" id="ARBA00022630"/>
    </source>
</evidence>
<dbReference type="FunFam" id="3.20.20.70:FF:000062">
    <property type="entry name" value="Cytochrome b2, mitochondrial, putative"/>
    <property type="match status" value="1"/>
</dbReference>
<protein>
    <recommendedName>
        <fullName evidence="18">L-lactate dehydrogenase (cytochrome)</fullName>
        <ecNumber evidence="17">1.1.2.3</ecNumber>
    </recommendedName>
    <alternativeName>
        <fullName evidence="20">Cytochrome b2</fullName>
    </alternativeName>
    <alternativeName>
        <fullName evidence="19">Flavocytochrome b2</fullName>
    </alternativeName>
    <alternativeName>
        <fullName evidence="21">L-lactate ferricytochrome c oxidoreductase</fullName>
    </alternativeName>
</protein>
<dbReference type="GO" id="GO:0020037">
    <property type="term" value="F:heme binding"/>
    <property type="evidence" value="ECO:0007669"/>
    <property type="project" value="InterPro"/>
</dbReference>
<comment type="caution">
    <text evidence="25">The sequence shown here is derived from an EMBL/GenBank/DDBJ whole genome shotgun (WGS) entry which is preliminary data.</text>
</comment>
<dbReference type="CDD" id="cd02922">
    <property type="entry name" value="FCB2_FMN"/>
    <property type="match status" value="1"/>
</dbReference>
<evidence type="ECO:0000256" key="20">
    <source>
        <dbReference type="ARBA" id="ARBA00078774"/>
    </source>
</evidence>
<dbReference type="PROSITE" id="PS00191">
    <property type="entry name" value="CYTOCHROME_B5_1"/>
    <property type="match status" value="1"/>
</dbReference>
<dbReference type="EC" id="1.1.2.3" evidence="17"/>
<dbReference type="InterPro" id="IPR018506">
    <property type="entry name" value="Cyt_B5_heme-BS"/>
</dbReference>
<evidence type="ECO:0000256" key="15">
    <source>
        <dbReference type="ARBA" id="ARBA00061137"/>
    </source>
</evidence>
<evidence type="ECO:0000256" key="11">
    <source>
        <dbReference type="ARBA" id="ARBA00023002"/>
    </source>
</evidence>
<evidence type="ECO:0000256" key="2">
    <source>
        <dbReference type="ARBA" id="ARBA00001970"/>
    </source>
</evidence>
<proteinExistence type="inferred from homology"/>